<reference evidence="1 2" key="1">
    <citation type="submission" date="2021-05" db="EMBL/GenBank/DDBJ databases">
        <title>A Polyphasic approach of four new species of the genus Ohtaekwangia: Ohtaekwangia histidinii sp. nov., Ohtaekwangia cretensis sp. nov., Ohtaekwangia indiensis sp. nov., Ohtaekwangia reichenbachii sp. nov. from diverse environment.</title>
        <authorList>
            <person name="Octaviana S."/>
        </authorList>
    </citation>
    <scope>NUCLEOTIDE SEQUENCE [LARGE SCALE GENOMIC DNA]</scope>
    <source>
        <strain evidence="1 2">PWU37</strain>
    </source>
</reference>
<evidence type="ECO:0000313" key="2">
    <source>
        <dbReference type="Proteomes" id="UP001319180"/>
    </source>
</evidence>
<organism evidence="1 2">
    <name type="scientific">Dawidia soli</name>
    <dbReference type="NCBI Taxonomy" id="2782352"/>
    <lineage>
        <taxon>Bacteria</taxon>
        <taxon>Pseudomonadati</taxon>
        <taxon>Bacteroidota</taxon>
        <taxon>Cytophagia</taxon>
        <taxon>Cytophagales</taxon>
        <taxon>Chryseotaleaceae</taxon>
        <taxon>Dawidia</taxon>
    </lineage>
</organism>
<dbReference type="EMBL" id="JAHESC010000028">
    <property type="protein sequence ID" value="MBT1688605.1"/>
    <property type="molecule type" value="Genomic_DNA"/>
</dbReference>
<evidence type="ECO:0000313" key="1">
    <source>
        <dbReference type="EMBL" id="MBT1688605.1"/>
    </source>
</evidence>
<gene>
    <name evidence="1" type="ORF">KK078_18690</name>
</gene>
<name>A0AAP2DD86_9BACT</name>
<keyword evidence="2" id="KW-1185">Reference proteome</keyword>
<sequence>MYAQLEVAPAPKTKKGLHGTFFFNWGYHRDLYTNSTIRFLDRQTGNYDFTFYHARAKDQPDWNNFFKTAPTVPQYQVSAGYFFNDKHDLGIEISWNHLKYVVRDNQVLHMKGWIDDQYYDRDTLVTPEFVHLEHTNGNNYLMISLLKRYVLASSKNNKHKLSAVARLGGGALVPKTDSYIMGKHNDGPFRFSGWVVGTGAAIHYDFFQYFFLEPCIKESFAKYTDVKLYERGRAQHHFFSTQFILSAGFNIPTRRQS</sequence>
<dbReference type="Proteomes" id="UP001319180">
    <property type="component" value="Unassembled WGS sequence"/>
</dbReference>
<proteinExistence type="predicted"/>
<accession>A0AAP2DD86</accession>
<dbReference type="AlphaFoldDB" id="A0AAP2DD86"/>
<protein>
    <submittedName>
        <fullName evidence="1">Uncharacterized protein</fullName>
    </submittedName>
</protein>
<comment type="caution">
    <text evidence="1">The sequence shown here is derived from an EMBL/GenBank/DDBJ whole genome shotgun (WGS) entry which is preliminary data.</text>
</comment>